<keyword evidence="3" id="KW-1185">Reference proteome</keyword>
<dbReference type="AlphaFoldDB" id="B3NBY0"/>
<evidence type="ECO:0000313" key="3">
    <source>
        <dbReference type="Proteomes" id="UP000008711"/>
    </source>
</evidence>
<reference evidence="2 3" key="2">
    <citation type="journal article" date="2008" name="Bioinformatics">
        <title>Assembly reconciliation.</title>
        <authorList>
            <person name="Zimin A.V."/>
            <person name="Smith D.R."/>
            <person name="Sutton G."/>
            <person name="Yorke J.A."/>
        </authorList>
    </citation>
    <scope>NUCLEOTIDE SEQUENCE [LARGE SCALE GENOMIC DNA]</scope>
    <source>
        <strain evidence="2 3">TSC#14021-0224.01</strain>
    </source>
</reference>
<dbReference type="OMA" id="NPLMRKW"/>
<evidence type="ECO:0000256" key="1">
    <source>
        <dbReference type="SAM" id="SignalP"/>
    </source>
</evidence>
<feature type="signal peptide" evidence="1">
    <location>
        <begin position="1"/>
        <end position="26"/>
    </location>
</feature>
<accession>B3NBY0</accession>
<dbReference type="HOGENOM" id="CLU_1898453_0_0_1"/>
<dbReference type="OrthoDB" id="7836490at2759"/>
<dbReference type="EMBL" id="CH954178">
    <property type="protein sequence ID" value="EDV50797.1"/>
    <property type="molecule type" value="Genomic_DNA"/>
</dbReference>
<sequence>MSPNSRRCFMLLTIALSFLALRLIDGFISLKEPAVLATHSREIQEIQDDFVHLADNCSIEKLMVDDSLEYLQISCHVDDQPEGYGRRMKPVDYGRSFFLNQRMPKPLKRQWNFRVSKNAVNGLSLLT</sequence>
<dbReference type="PhylomeDB" id="B3NBY0"/>
<organism evidence="2 3">
    <name type="scientific">Drosophila erecta</name>
    <name type="common">Fruit fly</name>
    <dbReference type="NCBI Taxonomy" id="7220"/>
    <lineage>
        <taxon>Eukaryota</taxon>
        <taxon>Metazoa</taxon>
        <taxon>Ecdysozoa</taxon>
        <taxon>Arthropoda</taxon>
        <taxon>Hexapoda</taxon>
        <taxon>Insecta</taxon>
        <taxon>Pterygota</taxon>
        <taxon>Neoptera</taxon>
        <taxon>Endopterygota</taxon>
        <taxon>Diptera</taxon>
        <taxon>Brachycera</taxon>
        <taxon>Muscomorpha</taxon>
        <taxon>Ephydroidea</taxon>
        <taxon>Drosophilidae</taxon>
        <taxon>Drosophila</taxon>
        <taxon>Sophophora</taxon>
    </lineage>
</organism>
<reference evidence="2 3" key="1">
    <citation type="journal article" date="2007" name="Nature">
        <title>Evolution of genes and genomes on the Drosophila phylogeny.</title>
        <authorList>
            <consortium name="Drosophila 12 Genomes Consortium"/>
            <person name="Clark A.G."/>
            <person name="Eisen M.B."/>
            <person name="Smith D.R."/>
            <person name="Bergman C.M."/>
            <person name="Oliver B."/>
            <person name="Markow T.A."/>
            <person name="Kaufman T.C."/>
            <person name="Kellis M."/>
            <person name="Gelbart W."/>
            <person name="Iyer V.N."/>
            <person name="Pollard D.A."/>
            <person name="Sackton T.B."/>
            <person name="Larracuente A.M."/>
            <person name="Singh N.D."/>
            <person name="Abad J.P."/>
            <person name="Abt D.N."/>
            <person name="Adryan B."/>
            <person name="Aguade M."/>
            <person name="Akashi H."/>
            <person name="Anderson W.W."/>
            <person name="Aquadro C.F."/>
            <person name="Ardell D.H."/>
            <person name="Arguello R."/>
            <person name="Artieri C.G."/>
            <person name="Barbash D.A."/>
            <person name="Barker D."/>
            <person name="Barsanti P."/>
            <person name="Batterham P."/>
            <person name="Batzoglou S."/>
            <person name="Begun D."/>
            <person name="Bhutkar A."/>
            <person name="Blanco E."/>
            <person name="Bosak S.A."/>
            <person name="Bradley R.K."/>
            <person name="Brand A.D."/>
            <person name="Brent M.R."/>
            <person name="Brooks A.N."/>
            <person name="Brown R.H."/>
            <person name="Butlin R.K."/>
            <person name="Caggese C."/>
            <person name="Calvi B.R."/>
            <person name="Bernardo de Carvalho A."/>
            <person name="Caspi A."/>
            <person name="Castrezana S."/>
            <person name="Celniker S.E."/>
            <person name="Chang J.L."/>
            <person name="Chapple C."/>
            <person name="Chatterji S."/>
            <person name="Chinwalla A."/>
            <person name="Civetta A."/>
            <person name="Clifton S.W."/>
            <person name="Comeron J.M."/>
            <person name="Costello J.C."/>
            <person name="Coyne J.A."/>
            <person name="Daub J."/>
            <person name="David R.G."/>
            <person name="Delcher A.L."/>
            <person name="Delehaunty K."/>
            <person name="Do C.B."/>
            <person name="Ebling H."/>
            <person name="Edwards K."/>
            <person name="Eickbush T."/>
            <person name="Evans J.D."/>
            <person name="Filipski A."/>
            <person name="Findeiss S."/>
            <person name="Freyhult E."/>
            <person name="Fulton L."/>
            <person name="Fulton R."/>
            <person name="Garcia A.C."/>
            <person name="Gardiner A."/>
            <person name="Garfield D.A."/>
            <person name="Garvin B.E."/>
            <person name="Gibson G."/>
            <person name="Gilbert D."/>
            <person name="Gnerre S."/>
            <person name="Godfrey J."/>
            <person name="Good R."/>
            <person name="Gotea V."/>
            <person name="Gravely B."/>
            <person name="Greenberg A.J."/>
            <person name="Griffiths-Jones S."/>
            <person name="Gross S."/>
            <person name="Guigo R."/>
            <person name="Gustafson E.A."/>
            <person name="Haerty W."/>
            <person name="Hahn M.W."/>
            <person name="Halligan D.L."/>
            <person name="Halpern A.L."/>
            <person name="Halter G.M."/>
            <person name="Han M.V."/>
            <person name="Heger A."/>
            <person name="Hillier L."/>
            <person name="Hinrichs A.S."/>
            <person name="Holmes I."/>
            <person name="Hoskins R.A."/>
            <person name="Hubisz M.J."/>
            <person name="Hultmark D."/>
            <person name="Huntley M.A."/>
            <person name="Jaffe D.B."/>
            <person name="Jagadeeshan S."/>
            <person name="Jeck W.R."/>
            <person name="Johnson J."/>
            <person name="Jones C.D."/>
            <person name="Jordan W.C."/>
            <person name="Karpen G.H."/>
            <person name="Kataoka E."/>
            <person name="Keightley P.D."/>
            <person name="Kheradpour P."/>
            <person name="Kirkness E.F."/>
            <person name="Koerich L.B."/>
            <person name="Kristiansen K."/>
            <person name="Kudrna D."/>
            <person name="Kulathinal R.J."/>
            <person name="Kumar S."/>
            <person name="Kwok R."/>
            <person name="Lander E."/>
            <person name="Langley C.H."/>
            <person name="Lapoint R."/>
            <person name="Lazzaro B.P."/>
            <person name="Lee S.J."/>
            <person name="Levesque L."/>
            <person name="Li R."/>
            <person name="Lin C.F."/>
            <person name="Lin M.F."/>
            <person name="Lindblad-Toh K."/>
            <person name="Llopart A."/>
            <person name="Long M."/>
            <person name="Low L."/>
            <person name="Lozovsky E."/>
            <person name="Lu J."/>
            <person name="Luo M."/>
            <person name="Machado C.A."/>
            <person name="Makalowski W."/>
            <person name="Marzo M."/>
            <person name="Matsuda M."/>
            <person name="Matzkin L."/>
            <person name="McAllister B."/>
            <person name="McBride C.S."/>
            <person name="McKernan B."/>
            <person name="McKernan K."/>
            <person name="Mendez-Lago M."/>
            <person name="Minx P."/>
            <person name="Mollenhauer M.U."/>
            <person name="Montooth K."/>
            <person name="Mount S.M."/>
            <person name="Mu X."/>
            <person name="Myers E."/>
            <person name="Negre B."/>
            <person name="Newfeld S."/>
            <person name="Nielsen R."/>
            <person name="Noor M.A."/>
            <person name="O'Grady P."/>
            <person name="Pachter L."/>
            <person name="Papaceit M."/>
            <person name="Parisi M.J."/>
            <person name="Parisi M."/>
            <person name="Parts L."/>
            <person name="Pedersen J.S."/>
            <person name="Pesole G."/>
            <person name="Phillippy A.M."/>
            <person name="Ponting C.P."/>
            <person name="Pop M."/>
            <person name="Porcelli D."/>
            <person name="Powell J.R."/>
            <person name="Prohaska S."/>
            <person name="Pruitt K."/>
            <person name="Puig M."/>
            <person name="Quesneville H."/>
            <person name="Ram K.R."/>
            <person name="Rand D."/>
            <person name="Rasmussen M.D."/>
            <person name="Reed L.K."/>
            <person name="Reenan R."/>
            <person name="Reily A."/>
            <person name="Remington K.A."/>
            <person name="Rieger T.T."/>
            <person name="Ritchie M.G."/>
            <person name="Robin C."/>
            <person name="Rogers Y.H."/>
            <person name="Rohde C."/>
            <person name="Rozas J."/>
            <person name="Rubenfield M.J."/>
            <person name="Ruiz A."/>
            <person name="Russo S."/>
            <person name="Salzberg S.L."/>
            <person name="Sanchez-Gracia A."/>
            <person name="Saranga D.J."/>
            <person name="Sato H."/>
            <person name="Schaeffer S.W."/>
            <person name="Schatz M.C."/>
            <person name="Schlenke T."/>
            <person name="Schwartz R."/>
            <person name="Segarra C."/>
            <person name="Singh R.S."/>
            <person name="Sirot L."/>
            <person name="Sirota M."/>
            <person name="Sisneros N.B."/>
            <person name="Smith C.D."/>
            <person name="Smith T.F."/>
            <person name="Spieth J."/>
            <person name="Stage D.E."/>
            <person name="Stark A."/>
            <person name="Stephan W."/>
            <person name="Strausberg R.L."/>
            <person name="Strempel S."/>
            <person name="Sturgill D."/>
            <person name="Sutton G."/>
            <person name="Sutton G.G."/>
            <person name="Tao W."/>
            <person name="Teichmann S."/>
            <person name="Tobari Y.N."/>
            <person name="Tomimura Y."/>
            <person name="Tsolas J.M."/>
            <person name="Valente V.L."/>
            <person name="Venter E."/>
            <person name="Venter J.C."/>
            <person name="Vicario S."/>
            <person name="Vieira F.G."/>
            <person name="Vilella A.J."/>
            <person name="Villasante A."/>
            <person name="Walenz B."/>
            <person name="Wang J."/>
            <person name="Wasserman M."/>
            <person name="Watts T."/>
            <person name="Wilson D."/>
            <person name="Wilson R.K."/>
            <person name="Wing R.A."/>
            <person name="Wolfner M.F."/>
            <person name="Wong A."/>
            <person name="Wong G.K."/>
            <person name="Wu C.I."/>
            <person name="Wu G."/>
            <person name="Yamamoto D."/>
            <person name="Yang H.P."/>
            <person name="Yang S.P."/>
            <person name="Yorke J.A."/>
            <person name="Yoshida K."/>
            <person name="Zdobnov E."/>
            <person name="Zhang P."/>
            <person name="Zhang Y."/>
            <person name="Zimin A.V."/>
            <person name="Baldwin J."/>
            <person name="Abdouelleil A."/>
            <person name="Abdulkadir J."/>
            <person name="Abebe A."/>
            <person name="Abera B."/>
            <person name="Abreu J."/>
            <person name="Acer S.C."/>
            <person name="Aftuck L."/>
            <person name="Alexander A."/>
            <person name="An P."/>
            <person name="Anderson E."/>
            <person name="Anderson S."/>
            <person name="Arachi H."/>
            <person name="Azer M."/>
            <person name="Bachantsang P."/>
            <person name="Barry A."/>
            <person name="Bayul T."/>
            <person name="Berlin A."/>
            <person name="Bessette D."/>
            <person name="Bloom T."/>
            <person name="Blye J."/>
            <person name="Boguslavskiy L."/>
            <person name="Bonnet C."/>
            <person name="Boukhgalter B."/>
            <person name="Bourzgui I."/>
            <person name="Brown A."/>
            <person name="Cahill P."/>
            <person name="Channer S."/>
            <person name="Cheshatsang Y."/>
            <person name="Chuda L."/>
            <person name="Citroen M."/>
            <person name="Collymore A."/>
            <person name="Cooke P."/>
            <person name="Costello M."/>
            <person name="D'Aco K."/>
            <person name="Daza R."/>
            <person name="De Haan G."/>
            <person name="DeGray S."/>
            <person name="DeMaso C."/>
            <person name="Dhargay N."/>
            <person name="Dooley K."/>
            <person name="Dooley E."/>
            <person name="Doricent M."/>
            <person name="Dorje P."/>
            <person name="Dorjee K."/>
            <person name="Dupes A."/>
            <person name="Elong R."/>
            <person name="Falk J."/>
            <person name="Farina A."/>
            <person name="Faro S."/>
            <person name="Ferguson D."/>
            <person name="Fisher S."/>
            <person name="Foley C.D."/>
            <person name="Franke A."/>
            <person name="Friedrich D."/>
            <person name="Gadbois L."/>
            <person name="Gearin G."/>
            <person name="Gearin C.R."/>
            <person name="Giannoukos G."/>
            <person name="Goode T."/>
            <person name="Graham J."/>
            <person name="Grandbois E."/>
            <person name="Grewal S."/>
            <person name="Gyaltsen K."/>
            <person name="Hafez N."/>
            <person name="Hagos B."/>
            <person name="Hall J."/>
            <person name="Henson C."/>
            <person name="Hollinger A."/>
            <person name="Honan T."/>
            <person name="Huard M.D."/>
            <person name="Hughes L."/>
            <person name="Hurhula B."/>
            <person name="Husby M.E."/>
            <person name="Kamat A."/>
            <person name="Kanga B."/>
            <person name="Kashin S."/>
            <person name="Khazanovich D."/>
            <person name="Kisner P."/>
            <person name="Lance K."/>
            <person name="Lara M."/>
            <person name="Lee W."/>
            <person name="Lennon N."/>
            <person name="Letendre F."/>
            <person name="LeVine R."/>
            <person name="Lipovsky A."/>
            <person name="Liu X."/>
            <person name="Liu J."/>
            <person name="Liu S."/>
            <person name="Lokyitsang T."/>
            <person name="Lokyitsang Y."/>
            <person name="Lubonja R."/>
            <person name="Lui A."/>
            <person name="MacDonald P."/>
            <person name="Magnisalis V."/>
            <person name="Maru K."/>
            <person name="Matthews C."/>
            <person name="McCusker W."/>
            <person name="McDonough S."/>
            <person name="Mehta T."/>
            <person name="Meldrim J."/>
            <person name="Meneus L."/>
            <person name="Mihai O."/>
            <person name="Mihalev A."/>
            <person name="Mihova T."/>
            <person name="Mittelman R."/>
            <person name="Mlenga V."/>
            <person name="Montmayeur A."/>
            <person name="Mulrain L."/>
            <person name="Navidi A."/>
            <person name="Naylor J."/>
            <person name="Negash T."/>
            <person name="Nguyen T."/>
            <person name="Nguyen N."/>
            <person name="Nicol R."/>
            <person name="Norbu C."/>
            <person name="Norbu N."/>
            <person name="Novod N."/>
            <person name="O'Neill B."/>
            <person name="Osman S."/>
            <person name="Markiewicz E."/>
            <person name="Oyono O.L."/>
            <person name="Patti C."/>
            <person name="Phunkhang P."/>
            <person name="Pierre F."/>
            <person name="Priest M."/>
            <person name="Raghuraman S."/>
            <person name="Rege F."/>
            <person name="Reyes R."/>
            <person name="Rise C."/>
            <person name="Rogov P."/>
            <person name="Ross K."/>
            <person name="Ryan E."/>
            <person name="Settipalli S."/>
            <person name="Shea T."/>
            <person name="Sherpa N."/>
            <person name="Shi L."/>
            <person name="Shih D."/>
            <person name="Sparrow T."/>
            <person name="Spaulding J."/>
            <person name="Stalker J."/>
            <person name="Stange-Thomann N."/>
            <person name="Stavropoulos S."/>
            <person name="Stone C."/>
            <person name="Strader C."/>
            <person name="Tesfaye S."/>
            <person name="Thomson T."/>
            <person name="Thoulutsang Y."/>
            <person name="Thoulutsang D."/>
            <person name="Topham K."/>
            <person name="Topping I."/>
            <person name="Tsamla T."/>
            <person name="Vassiliev H."/>
            <person name="Vo A."/>
            <person name="Wangchuk T."/>
            <person name="Wangdi T."/>
            <person name="Weiand M."/>
            <person name="Wilkinson J."/>
            <person name="Wilson A."/>
            <person name="Yadav S."/>
            <person name="Young G."/>
            <person name="Yu Q."/>
            <person name="Zembek L."/>
            <person name="Zhong D."/>
            <person name="Zimmer A."/>
            <person name="Zwirko Z."/>
            <person name="Jaffe D.B."/>
            <person name="Alvarez P."/>
            <person name="Brockman W."/>
            <person name="Butler J."/>
            <person name="Chin C."/>
            <person name="Gnerre S."/>
            <person name="Grabherr M."/>
            <person name="Kleber M."/>
            <person name="Mauceli E."/>
            <person name="MacCallum I."/>
        </authorList>
    </citation>
    <scope>NUCLEOTIDE SEQUENCE [LARGE SCALE GENOMIC DNA]</scope>
    <source>
        <strain evidence="2 3">TSC#14021-0224.01</strain>
    </source>
</reference>
<feature type="chain" id="PRO_5002791987" evidence="1">
    <location>
        <begin position="27"/>
        <end position="127"/>
    </location>
</feature>
<gene>
    <name evidence="2" type="primary">Dere\GG14253</name>
    <name evidence="2" type="synonym">dere_GLEANR_14440</name>
    <name evidence="2" type="synonym">GG14253</name>
    <name evidence="2" type="ORF">Dere_GG14253</name>
</gene>
<keyword evidence="1" id="KW-0732">Signal</keyword>
<evidence type="ECO:0000313" key="2">
    <source>
        <dbReference type="EMBL" id="EDV50797.1"/>
    </source>
</evidence>
<name>B3NBY0_DROER</name>
<proteinExistence type="predicted"/>
<protein>
    <submittedName>
        <fullName evidence="2">Uncharacterized protein, isoform A</fullName>
    </submittedName>
</protein>
<dbReference type="Proteomes" id="UP000008711">
    <property type="component" value="Unassembled WGS sequence"/>
</dbReference>